<name>A0A7W6D0H6_9HYPH</name>
<dbReference type="RefSeq" id="WP_183395578.1">
    <property type="nucleotide sequence ID" value="NZ_JACIDR010000003.1"/>
</dbReference>
<comment type="caution">
    <text evidence="2">The sequence shown here is derived from an EMBL/GenBank/DDBJ whole genome shotgun (WGS) entry which is preliminary data.</text>
</comment>
<evidence type="ECO:0000256" key="1">
    <source>
        <dbReference type="SAM" id="Phobius"/>
    </source>
</evidence>
<dbReference type="InterPro" id="IPR025356">
    <property type="entry name" value="DUF4260"/>
</dbReference>
<dbReference type="Pfam" id="PF14079">
    <property type="entry name" value="DUF4260"/>
    <property type="match status" value="1"/>
</dbReference>
<gene>
    <name evidence="2" type="ORF">GGR24_002402</name>
</gene>
<sequence>MTEGYVQGAPRSLLRLEGAALLLFALVGYWWSGQPWWLLAALVLVPDLSMLGYLAGPKVGAALYNAAHSTTAPLVLLSGSALLDDRMTLGLALIWLAHIGFDRALGYGLKYVSGFGDTHLGPLGGRL</sequence>
<keyword evidence="1" id="KW-1133">Transmembrane helix</keyword>
<reference evidence="2 3" key="1">
    <citation type="submission" date="2020-08" db="EMBL/GenBank/DDBJ databases">
        <title>Genomic Encyclopedia of Type Strains, Phase IV (KMG-IV): sequencing the most valuable type-strain genomes for metagenomic binning, comparative biology and taxonomic classification.</title>
        <authorList>
            <person name="Goeker M."/>
        </authorList>
    </citation>
    <scope>NUCLEOTIDE SEQUENCE [LARGE SCALE GENOMIC DNA]</scope>
    <source>
        <strain evidence="2 3">DSM 25481</strain>
    </source>
</reference>
<evidence type="ECO:0000313" key="3">
    <source>
        <dbReference type="Proteomes" id="UP000528964"/>
    </source>
</evidence>
<dbReference type="EMBL" id="JACIDR010000003">
    <property type="protein sequence ID" value="MBB3973732.1"/>
    <property type="molecule type" value="Genomic_DNA"/>
</dbReference>
<proteinExistence type="predicted"/>
<feature type="transmembrane region" description="Helical" evidence="1">
    <location>
        <begin position="37"/>
        <end position="55"/>
    </location>
</feature>
<dbReference type="Proteomes" id="UP000528964">
    <property type="component" value="Unassembled WGS sequence"/>
</dbReference>
<keyword evidence="1" id="KW-0472">Membrane</keyword>
<keyword evidence="1" id="KW-0812">Transmembrane</keyword>
<evidence type="ECO:0000313" key="2">
    <source>
        <dbReference type="EMBL" id="MBB3973732.1"/>
    </source>
</evidence>
<dbReference type="AlphaFoldDB" id="A0A7W6D0H6"/>
<feature type="transmembrane region" description="Helical" evidence="1">
    <location>
        <begin position="12"/>
        <end position="31"/>
    </location>
</feature>
<evidence type="ECO:0008006" key="4">
    <source>
        <dbReference type="Google" id="ProtNLM"/>
    </source>
</evidence>
<protein>
    <recommendedName>
        <fullName evidence="4">DUF4260 family protein</fullName>
    </recommendedName>
</protein>
<keyword evidence="3" id="KW-1185">Reference proteome</keyword>
<organism evidence="2 3">
    <name type="scientific">Hansschlegelia beijingensis</name>
    <dbReference type="NCBI Taxonomy" id="1133344"/>
    <lineage>
        <taxon>Bacteria</taxon>
        <taxon>Pseudomonadati</taxon>
        <taxon>Pseudomonadota</taxon>
        <taxon>Alphaproteobacteria</taxon>
        <taxon>Hyphomicrobiales</taxon>
        <taxon>Methylopilaceae</taxon>
        <taxon>Hansschlegelia</taxon>
    </lineage>
</organism>
<accession>A0A7W6D0H6</accession>